<accession>K1RAL3</accession>
<dbReference type="InParanoid" id="K1RAL3"/>
<proteinExistence type="predicted"/>
<name>K1RAL3_MAGGI</name>
<evidence type="ECO:0000313" key="1">
    <source>
        <dbReference type="EMBL" id="EKC42788.1"/>
    </source>
</evidence>
<reference evidence="1" key="1">
    <citation type="journal article" date="2012" name="Nature">
        <title>The oyster genome reveals stress adaptation and complexity of shell formation.</title>
        <authorList>
            <person name="Zhang G."/>
            <person name="Fang X."/>
            <person name="Guo X."/>
            <person name="Li L."/>
            <person name="Luo R."/>
            <person name="Xu F."/>
            <person name="Yang P."/>
            <person name="Zhang L."/>
            <person name="Wang X."/>
            <person name="Qi H."/>
            <person name="Xiong Z."/>
            <person name="Que H."/>
            <person name="Xie Y."/>
            <person name="Holland P.W."/>
            <person name="Paps J."/>
            <person name="Zhu Y."/>
            <person name="Wu F."/>
            <person name="Chen Y."/>
            <person name="Wang J."/>
            <person name="Peng C."/>
            <person name="Meng J."/>
            <person name="Yang L."/>
            <person name="Liu J."/>
            <person name="Wen B."/>
            <person name="Zhang N."/>
            <person name="Huang Z."/>
            <person name="Zhu Q."/>
            <person name="Feng Y."/>
            <person name="Mount A."/>
            <person name="Hedgecock D."/>
            <person name="Xu Z."/>
            <person name="Liu Y."/>
            <person name="Domazet-Loso T."/>
            <person name="Du Y."/>
            <person name="Sun X."/>
            <person name="Zhang S."/>
            <person name="Liu B."/>
            <person name="Cheng P."/>
            <person name="Jiang X."/>
            <person name="Li J."/>
            <person name="Fan D."/>
            <person name="Wang W."/>
            <person name="Fu W."/>
            <person name="Wang T."/>
            <person name="Wang B."/>
            <person name="Zhang J."/>
            <person name="Peng Z."/>
            <person name="Li Y."/>
            <person name="Li N."/>
            <person name="Wang J."/>
            <person name="Chen M."/>
            <person name="He Y."/>
            <person name="Tan F."/>
            <person name="Song X."/>
            <person name="Zheng Q."/>
            <person name="Huang R."/>
            <person name="Yang H."/>
            <person name="Du X."/>
            <person name="Chen L."/>
            <person name="Yang M."/>
            <person name="Gaffney P.M."/>
            <person name="Wang S."/>
            <person name="Luo L."/>
            <person name="She Z."/>
            <person name="Ming Y."/>
            <person name="Huang W."/>
            <person name="Zhang S."/>
            <person name="Huang B."/>
            <person name="Zhang Y."/>
            <person name="Qu T."/>
            <person name="Ni P."/>
            <person name="Miao G."/>
            <person name="Wang J."/>
            <person name="Wang Q."/>
            <person name="Steinberg C.E."/>
            <person name="Wang H."/>
            <person name="Li N."/>
            <person name="Qian L."/>
            <person name="Zhang G."/>
            <person name="Li Y."/>
            <person name="Yang H."/>
            <person name="Liu X."/>
            <person name="Wang J."/>
            <person name="Yin Y."/>
            <person name="Wang J."/>
        </authorList>
    </citation>
    <scope>NUCLEOTIDE SEQUENCE [LARGE SCALE GENOMIC DNA]</scope>
    <source>
        <strain evidence="1">05x7-T-G4-1.051#20</strain>
    </source>
</reference>
<dbReference type="PANTHER" id="PTHR46704:SF1">
    <property type="entry name" value="TELOMERE LENGTH REGULATION PROTEIN TEL2 HOMOLOG"/>
    <property type="match status" value="1"/>
</dbReference>
<protein>
    <submittedName>
        <fullName evidence="1">Uncharacterized protein</fullName>
    </submittedName>
</protein>
<organism evidence="1">
    <name type="scientific">Magallana gigas</name>
    <name type="common">Pacific oyster</name>
    <name type="synonym">Crassostrea gigas</name>
    <dbReference type="NCBI Taxonomy" id="29159"/>
    <lineage>
        <taxon>Eukaryota</taxon>
        <taxon>Metazoa</taxon>
        <taxon>Spiralia</taxon>
        <taxon>Lophotrochozoa</taxon>
        <taxon>Mollusca</taxon>
        <taxon>Bivalvia</taxon>
        <taxon>Autobranchia</taxon>
        <taxon>Pteriomorphia</taxon>
        <taxon>Ostreida</taxon>
        <taxon>Ostreoidea</taxon>
        <taxon>Ostreidae</taxon>
        <taxon>Magallana</taxon>
    </lineage>
</organism>
<dbReference type="AlphaFoldDB" id="K1RAL3"/>
<dbReference type="EMBL" id="JH816038">
    <property type="protein sequence ID" value="EKC42788.1"/>
    <property type="molecule type" value="Genomic_DNA"/>
</dbReference>
<dbReference type="HOGENOM" id="CLU_669481_0_0_1"/>
<dbReference type="PANTHER" id="PTHR46704">
    <property type="entry name" value="CXC DOMAIN-CONTAINING PROTEIN-RELATED"/>
    <property type="match status" value="1"/>
</dbReference>
<gene>
    <name evidence="1" type="ORF">CGI_10015106</name>
</gene>
<sequence>MPGGVVCILLIVISYLLKFLQSFSKVKTVIKAVEKSKILKADRNILQRLVIAYKAGRDVDLGRILKHELLPVPIAIADTSGSLKSGNKAVILDDVLRDVEVGVRVDNDNDSSALVIDGQASVQSFKTHGMKTFGDFADEFVSTVFRKGNAYSRIDVLFDRYRDLSIKSGTRTRRAKGKQPVRRVIENKEVPLPTNFSAFLSLNENKKDLAALLSEEIVLQAPTGKTIVTTGVFADEDGVKCNNDNIYLSGLKVSHEEADTRIVLHAIHCSQVSAIVISASDTDVLLLLVSFYSEINRRLWMVAVSSSKPKNIPIHAVVEKNFPSLDRRKHLVAFRALTGCDTTSFFYGISKKSALKVYRDNYELLEGLGEGDLTDQMIKDCEKFVYLVLIVLDESTAFNIEGYEKKENDLK</sequence>